<feature type="transmembrane region" description="Helical" evidence="2">
    <location>
        <begin position="624"/>
        <end position="643"/>
    </location>
</feature>
<evidence type="ECO:0000259" key="3">
    <source>
        <dbReference type="Pfam" id="PF15645"/>
    </source>
</evidence>
<reference evidence="4 5" key="1">
    <citation type="journal article" date="2014" name="Genome Biol. Evol.">
        <title>Genome degeneration and adaptation in a nascent stage of symbiosis.</title>
        <authorList>
            <person name="Oakeson K.F."/>
            <person name="Gil R."/>
            <person name="Clayton A.L."/>
            <person name="Dunn D.M."/>
            <person name="von Niederhausern A.C."/>
            <person name="Hamil C."/>
            <person name="Aoyagi A."/>
            <person name="Duval B."/>
            <person name="Baca A."/>
            <person name="Silva F.J."/>
            <person name="Vallier A."/>
            <person name="Jackson D.G."/>
            <person name="Latorre A."/>
            <person name="Weiss R.B."/>
            <person name="Heddi A."/>
            <person name="Moya A."/>
            <person name="Dale C."/>
        </authorList>
    </citation>
    <scope>NUCLEOTIDE SEQUENCE [LARGE SCALE GENOMIC DNA]</scope>
    <source>
        <strain evidence="4 5">HS1</strain>
    </source>
</reference>
<sequence>MLLIFDTRGVDKLTPFHYFHPALGRANNSRLGHSIIAREIVLKRRRDFRGGKAILAWLMSPEAGFRCVIFVPSASGLWLPISVATAAKERRRMTSAGKPPALLPVFTATQVLAQPHRLPALGPQAARAIPSIAEQGAVSGGNDSPARQPPGAGKETQPLARRRRATDVDMAPACALRPEHQDYWRQLSIRKRQFAAFKTQHADVLASSKANVALPADVEEQRRAPTPLQKQRAMLAEREPWLHVHGLSLEGKDPPDARHQEYLHELLNKKLEQYFPREAFIDKLDLVVALSVTFLVETAPGKFFTIQDRQDFTLRDVMTGDALCVMRQQMVASNRTPRIQTLLLTDNRGVMKPEFLARMAQLAKEAFFNLHQTLQTQLHEVTNDSEIENAYFTIAKNRLACALLPLLEEKEQNAVATIARRWMDNEITEQLITLHQGGERLCVPGMVALIEPVGGMLISLSNGRIYLWTPDDTSVALCSFIHGHLSPRQKLKVAGMPLAATVDLQTCQVLPPLSFSESHDIWRALKQLDHHKMSEYLHDYAQMQRQGHYQQPPPTPADPHHTAQQVLMYAGLALSLLALFFSGGSAAVCASFMLANIGVGAISCGLYVHTALTADDVALKKRAWTNALMGLIFTALGGAADGYQVMRAAGSRGSQVLFNSYLTLHDALKAGHSRLSLASVAETFIKTDARGRAIILVESLIKEGKHNLSQFGFSSAKAMVLINQITGRINYHQYQSLGLLGNIRRFFRELVVITGRQALKMVPRGYELAVFGHAGERAEIMLISLGDGLFGGYQLAPINGKRALQDAWGTVTLDEFTFVGDDLLLADGRRAQLVVEDYRPLPLSNQMQPVLAHDGPLSTTFRRYCLQLARRGDQSERLAAAQAFANANAFESIECRVLFYWLESAEYQEMRHYLLVAEREGVRYILDPAMEKLAFLNIPTISQPCIQSEQQWLAAFRQADNTTPIRYQTFTSVDAALSYRREALDEIKETWLIRPPEVSAIADYNDIDGIKYAVSPSTSSPLVLQKRLSHVIRNLMIDNHSCRSNYDFMLYIFYNIASQEQRETINAVFYVYQNAHHTLRKLMSPAIPVHSYSDMLRTETGRLMVFQREDNHNFRHWMVSLGNGRFAGMNNMKIATHLGEEKRVLLMEQLGEFRNNMLYPRGAKYGFHVVKHTLGVTPPARSLLQVAKELLHRSILPENACEYALNILVHANRLSPQQSAAVQETLAHLVNPSNGGLLSQHKLEDVLLDIQPVTHSMALRDLEPGKLVVCFTPEKHYHMLLSLGDNHFAGWNNHLFNNKLGEKETIISARQLGLFNKGFLQQQGLSYRVLSGEVNVEKTRVAALLGPDSRIAFTHNTSVPGGSVHMQLKAHGAPTSINHYDALECAEVVLGINELHNHGRPLKELELISCYGGYGGAHSCAQVLANRLQIPVKSYRRVVVDHKFQRQGSALEFSPQKTFGARRLQESVVWHLRLHNLLERLYLRWHRLVSVRRPRSDLLDMSFILIVMNILRLLKGMIDSESFLERYPGFTTPKLIEEALTLLGADAASDGLLGAILILLYGERKMQCALQQFLVENDHVRLRHADPTPPPQPPVPHEIGHATLDESNDIALAPLEACRDLPLMSQFYLSFSAGDEKPLLERIVNIAAQDADKRRWPRKVAQALNALPGVPVQAGKRDGTRIIPEEGEKENLIYIDANATYDFTLQWALMNDDAPSQTAPLDAWLPFPTVAKQGGKIYQTFLDFRSLRLQTAAPAILLPQWGSALLTVPRVIIQILENGTRMIIMQRRLPQECYHSNGKLARYIAQEINDYTACLKVGKKQGGAIQPVDSADENLIYVDPDCLQRSRLTASVVLMDDETRAPGFREPE</sequence>
<evidence type="ECO:0000256" key="1">
    <source>
        <dbReference type="SAM" id="MobiDB-lite"/>
    </source>
</evidence>
<keyword evidence="2" id="KW-0812">Transmembrane</keyword>
<dbReference type="HOGENOM" id="CLU_236488_0_0_6"/>
<dbReference type="EMBL" id="CP006569">
    <property type="protein sequence ID" value="AHF75998.1"/>
    <property type="molecule type" value="Genomic_DNA"/>
</dbReference>
<keyword evidence="2" id="KW-0472">Membrane</keyword>
<evidence type="ECO:0000313" key="5">
    <source>
        <dbReference type="Proteomes" id="UP000019028"/>
    </source>
</evidence>
<feature type="region of interest" description="Disordered" evidence="1">
    <location>
        <begin position="135"/>
        <end position="165"/>
    </location>
</feature>
<proteinExistence type="predicted"/>
<name>W0HV40_9GAMM</name>
<dbReference type="PATRIC" id="fig|1239307.3.peg.985"/>
<protein>
    <submittedName>
        <fullName evidence="4">Toxin A-like secreted effector protein</fullName>
    </submittedName>
</protein>
<dbReference type="Pfam" id="PF15645">
    <property type="entry name" value="Tox-PLDMTX"/>
    <property type="match status" value="1"/>
</dbReference>
<dbReference type="Proteomes" id="UP000019028">
    <property type="component" value="Chromosome"/>
</dbReference>
<dbReference type="KEGG" id="sod:Sant_0919"/>
<organism evidence="4 5">
    <name type="scientific">Sodalis praecaptivus</name>
    <dbReference type="NCBI Taxonomy" id="1239307"/>
    <lineage>
        <taxon>Bacteria</taxon>
        <taxon>Pseudomonadati</taxon>
        <taxon>Pseudomonadota</taxon>
        <taxon>Gammaproteobacteria</taxon>
        <taxon>Enterobacterales</taxon>
        <taxon>Bruguierivoracaceae</taxon>
        <taxon>Sodalis</taxon>
    </lineage>
</organism>
<keyword evidence="5" id="KW-1185">Reference proteome</keyword>
<evidence type="ECO:0000313" key="4">
    <source>
        <dbReference type="EMBL" id="AHF75998.1"/>
    </source>
</evidence>
<dbReference type="InterPro" id="IPR028907">
    <property type="entry name" value="Tox-PLDMTX_dom"/>
</dbReference>
<keyword evidence="2" id="KW-1133">Transmembrane helix</keyword>
<feature type="domain" description="Tox-PLDMTX" evidence="3">
    <location>
        <begin position="881"/>
        <end position="975"/>
    </location>
</feature>
<gene>
    <name evidence="4" type="ORF">Sant_0919</name>
</gene>
<accession>W0HV40</accession>
<evidence type="ECO:0000256" key="2">
    <source>
        <dbReference type="SAM" id="Phobius"/>
    </source>
</evidence>
<dbReference type="Gene3D" id="3.10.670.10">
    <property type="entry name" value="Secreted effector protein ssei"/>
    <property type="match status" value="1"/>
</dbReference>